<evidence type="ECO:0000256" key="5">
    <source>
        <dbReference type="PROSITE-ProRule" id="PRU10007"/>
    </source>
</evidence>
<dbReference type="Gene3D" id="3.40.309.10">
    <property type="entry name" value="Aldehyde Dehydrogenase, Chain A, domain 2"/>
    <property type="match status" value="1"/>
</dbReference>
<dbReference type="InterPro" id="IPR012394">
    <property type="entry name" value="Aldehyde_DH_NAD(P)"/>
</dbReference>
<feature type="active site" evidence="4 5">
    <location>
        <position position="206"/>
    </location>
</feature>
<dbReference type="AlphaFoldDB" id="A0A7S2WPW3"/>
<dbReference type="GO" id="GO:0005737">
    <property type="term" value="C:cytoplasm"/>
    <property type="evidence" value="ECO:0007669"/>
    <property type="project" value="TreeGrafter"/>
</dbReference>
<feature type="active site" evidence="4">
    <location>
        <position position="240"/>
    </location>
</feature>
<feature type="domain" description="Aldehyde dehydrogenase" evidence="8">
    <location>
        <begin position="8"/>
        <end position="432"/>
    </location>
</feature>
<dbReference type="InterPro" id="IPR015590">
    <property type="entry name" value="Aldehyde_DH_dom"/>
</dbReference>
<evidence type="ECO:0000259" key="8">
    <source>
        <dbReference type="Pfam" id="PF00171"/>
    </source>
</evidence>
<evidence type="ECO:0000256" key="4">
    <source>
        <dbReference type="PIRSR" id="PIRSR036492-1"/>
    </source>
</evidence>
<sequence>MEWIGERVASARSRCEDGVARSLEWRKSQLEALMRLHEEEQDEIKAAIMADFGGMELRALVDLGGYEAAKIAYDNLDSWSADVRVPHKEWIGKSVYRPSPKGVVLIVGPCNYPFFCTMIPLASAIAAGNCVVIKPSEVSTNSGKLLEALVNKYLDTSAIKVVQGGVPETTELLKQKFDHIFYTGSSTVGRIVLKAAALHLTPVTLELGGKAPVIIDSSANMDVVIPRVVLGKILNSGQTCVAPDYILVHESRKDELIDKLVSALKKCFGGNARTSSEFGKIISAHHVKRLAKFFATKHGKVISPCLGDKEPPFDEDALYVTPSLVIDPHEDDLILKEEVFGPLISVKSFTTIENAIETVGRICKEPLAIYVFSENKTNVERIINETESGGVCVNSVFEQCTNRELPFGGKGESGSGMYFGKFGFDTFSHQRAIFYKDSTVFKDSLFPLPPHPSWLYDLAAKAVIFGFIPRRFQAYKAHMFSLFLVAVYLMKS</sequence>
<keyword evidence="2 3" id="KW-0560">Oxidoreductase</keyword>
<gene>
    <name evidence="9" type="ORF">QSP1433_LOCUS14579</name>
    <name evidence="10" type="ORF">QSP1433_LOCUS14580</name>
</gene>
<dbReference type="PROSITE" id="PS00687">
    <property type="entry name" value="ALDEHYDE_DEHYDR_GLU"/>
    <property type="match status" value="1"/>
</dbReference>
<evidence type="ECO:0000256" key="3">
    <source>
        <dbReference type="PIRNR" id="PIRNR036492"/>
    </source>
</evidence>
<protein>
    <recommendedName>
        <fullName evidence="3">Aldehyde dehydrogenase</fullName>
    </recommendedName>
</protein>
<accession>A0A7S2WPW3</accession>
<dbReference type="Gene3D" id="3.40.605.10">
    <property type="entry name" value="Aldehyde Dehydrogenase, Chain A, domain 1"/>
    <property type="match status" value="1"/>
</dbReference>
<dbReference type="PANTHER" id="PTHR43570">
    <property type="entry name" value="ALDEHYDE DEHYDROGENASE"/>
    <property type="match status" value="1"/>
</dbReference>
<dbReference type="InterPro" id="IPR016162">
    <property type="entry name" value="Ald_DH_N"/>
</dbReference>
<dbReference type="EMBL" id="HBHK01023061">
    <property type="protein sequence ID" value="CAD9701410.1"/>
    <property type="molecule type" value="Transcribed_RNA"/>
</dbReference>
<dbReference type="PANTHER" id="PTHR43570:SF16">
    <property type="entry name" value="ALDEHYDE DEHYDROGENASE TYPE III, ISOFORM Q"/>
    <property type="match status" value="1"/>
</dbReference>
<reference evidence="10" key="1">
    <citation type="submission" date="2021-01" db="EMBL/GenBank/DDBJ databases">
        <authorList>
            <person name="Corre E."/>
            <person name="Pelletier E."/>
            <person name="Niang G."/>
            <person name="Scheremetjew M."/>
            <person name="Finn R."/>
            <person name="Kale V."/>
            <person name="Holt S."/>
            <person name="Cochrane G."/>
            <person name="Meng A."/>
            <person name="Brown T."/>
            <person name="Cohen L."/>
        </authorList>
    </citation>
    <scope>NUCLEOTIDE SEQUENCE</scope>
    <source>
        <strain evidence="10">NY070348D</strain>
    </source>
</reference>
<proteinExistence type="inferred from homology"/>
<evidence type="ECO:0000256" key="1">
    <source>
        <dbReference type="ARBA" id="ARBA00009986"/>
    </source>
</evidence>
<dbReference type="CDD" id="cd07087">
    <property type="entry name" value="ALDH_F3-13-14_CALDH-like"/>
    <property type="match status" value="1"/>
</dbReference>
<evidence type="ECO:0000256" key="6">
    <source>
        <dbReference type="RuleBase" id="RU003345"/>
    </source>
</evidence>
<organism evidence="10">
    <name type="scientific">Mucochytrium quahogii</name>
    <dbReference type="NCBI Taxonomy" id="96639"/>
    <lineage>
        <taxon>Eukaryota</taxon>
        <taxon>Sar</taxon>
        <taxon>Stramenopiles</taxon>
        <taxon>Bigyra</taxon>
        <taxon>Labyrinthulomycetes</taxon>
        <taxon>Thraustochytrida</taxon>
        <taxon>Thraustochytriidae</taxon>
        <taxon>Mucochytrium</taxon>
    </lineage>
</organism>
<dbReference type="FunFam" id="3.40.605.10:FF:000004">
    <property type="entry name" value="Aldehyde dehydrogenase"/>
    <property type="match status" value="1"/>
</dbReference>
<evidence type="ECO:0000256" key="7">
    <source>
        <dbReference type="SAM" id="Coils"/>
    </source>
</evidence>
<dbReference type="InterPro" id="IPR029510">
    <property type="entry name" value="Ald_DH_CS_GLU"/>
</dbReference>
<dbReference type="InterPro" id="IPR016163">
    <property type="entry name" value="Ald_DH_C"/>
</dbReference>
<evidence type="ECO:0000313" key="9">
    <source>
        <dbReference type="EMBL" id="CAD9701410.1"/>
    </source>
</evidence>
<dbReference type="EMBL" id="HBHK01023062">
    <property type="protein sequence ID" value="CAD9701412.1"/>
    <property type="molecule type" value="Transcribed_RNA"/>
</dbReference>
<dbReference type="PIRSF" id="PIRSF036492">
    <property type="entry name" value="ALDH"/>
    <property type="match status" value="1"/>
</dbReference>
<dbReference type="SUPFAM" id="SSF53720">
    <property type="entry name" value="ALDH-like"/>
    <property type="match status" value="1"/>
</dbReference>
<evidence type="ECO:0000256" key="2">
    <source>
        <dbReference type="ARBA" id="ARBA00023002"/>
    </source>
</evidence>
<comment type="similarity">
    <text evidence="1 3 6">Belongs to the aldehyde dehydrogenase family.</text>
</comment>
<name>A0A7S2WPW3_9STRA</name>
<feature type="coiled-coil region" evidence="7">
    <location>
        <begin position="20"/>
        <end position="50"/>
    </location>
</feature>
<dbReference type="Pfam" id="PF00171">
    <property type="entry name" value="Aldedh"/>
    <property type="match status" value="1"/>
</dbReference>
<evidence type="ECO:0000313" key="10">
    <source>
        <dbReference type="EMBL" id="CAD9701412.1"/>
    </source>
</evidence>
<dbReference type="GO" id="GO:0006081">
    <property type="term" value="P:aldehyde metabolic process"/>
    <property type="evidence" value="ECO:0007669"/>
    <property type="project" value="InterPro"/>
</dbReference>
<keyword evidence="7" id="KW-0175">Coiled coil</keyword>
<dbReference type="GO" id="GO:0004029">
    <property type="term" value="F:aldehyde dehydrogenase (NAD+) activity"/>
    <property type="evidence" value="ECO:0007669"/>
    <property type="project" value="TreeGrafter"/>
</dbReference>
<dbReference type="InterPro" id="IPR016161">
    <property type="entry name" value="Ald_DH/histidinol_DH"/>
</dbReference>